<dbReference type="AlphaFoldDB" id="A0A6I4VRK2"/>
<comment type="caution">
    <text evidence="2">The sequence shown here is derived from an EMBL/GenBank/DDBJ whole genome shotgun (WGS) entry which is preliminary data.</text>
</comment>
<evidence type="ECO:0000256" key="1">
    <source>
        <dbReference type="SAM" id="Phobius"/>
    </source>
</evidence>
<feature type="transmembrane region" description="Helical" evidence="1">
    <location>
        <begin position="90"/>
        <end position="117"/>
    </location>
</feature>
<keyword evidence="1" id="KW-0812">Transmembrane</keyword>
<gene>
    <name evidence="2" type="ORF">GSM42_03930</name>
</gene>
<accession>A0A6I4VRK2</accession>
<name>A0A6I4VRK2_9BACL</name>
<evidence type="ECO:0000313" key="3">
    <source>
        <dbReference type="Proteomes" id="UP000430692"/>
    </source>
</evidence>
<dbReference type="EMBL" id="WUUL01000002">
    <property type="protein sequence ID" value="MXQ52895.1"/>
    <property type="molecule type" value="Genomic_DNA"/>
</dbReference>
<dbReference type="Proteomes" id="UP000430692">
    <property type="component" value="Unassembled WGS sequence"/>
</dbReference>
<dbReference type="RefSeq" id="WP_160800236.1">
    <property type="nucleotide sequence ID" value="NZ_WUUL01000002.1"/>
</dbReference>
<dbReference type="Pfam" id="PF22564">
    <property type="entry name" value="HAAS"/>
    <property type="match status" value="1"/>
</dbReference>
<keyword evidence="1" id="KW-0472">Membrane</keyword>
<sequence length="185" mass="20984">MNKNEFFSQLKIHLQKLPKDEQEAAIADYEEHFEHGLFKGRTEEEIAHSLGNPKKIARELVTEYHLEHAEQNSSYTSITRAVLTSLGLGFLNLVFVLAPFIAIVVVIISLYAVSLAFVLSPLSIIVTLFSGDSWQSVLLLGFITLILLGIGLVLGAWNTYFSKKFINWFARYLKSNQRIIRGERK</sequence>
<keyword evidence="3" id="KW-1185">Reference proteome</keyword>
<reference evidence="2 3" key="1">
    <citation type="submission" date="2019-12" db="EMBL/GenBank/DDBJ databases">
        <title>Whole-genome analyses of novel actinobacteria.</title>
        <authorList>
            <person name="Sahin N."/>
            <person name="Saygin H."/>
        </authorList>
    </citation>
    <scope>NUCLEOTIDE SEQUENCE [LARGE SCALE GENOMIC DNA]</scope>
    <source>
        <strain evidence="2 3">KC615</strain>
    </source>
</reference>
<protein>
    <submittedName>
        <fullName evidence="2">DUF1700 domain-containing protein</fullName>
    </submittedName>
</protein>
<proteinExistence type="predicted"/>
<organism evidence="2 3">
    <name type="scientific">Shimazuella alba</name>
    <dbReference type="NCBI Taxonomy" id="2690964"/>
    <lineage>
        <taxon>Bacteria</taxon>
        <taxon>Bacillati</taxon>
        <taxon>Bacillota</taxon>
        <taxon>Bacilli</taxon>
        <taxon>Bacillales</taxon>
        <taxon>Thermoactinomycetaceae</taxon>
        <taxon>Shimazuella</taxon>
    </lineage>
</organism>
<evidence type="ECO:0000313" key="2">
    <source>
        <dbReference type="EMBL" id="MXQ52895.1"/>
    </source>
</evidence>
<keyword evidence="1" id="KW-1133">Transmembrane helix</keyword>
<feature type="transmembrane region" description="Helical" evidence="1">
    <location>
        <begin position="137"/>
        <end position="161"/>
    </location>
</feature>